<evidence type="ECO:0000256" key="4">
    <source>
        <dbReference type="ARBA" id="ARBA00022801"/>
    </source>
</evidence>
<evidence type="ECO:0000256" key="6">
    <source>
        <dbReference type="SAM" id="Coils"/>
    </source>
</evidence>
<dbReference type="EMBL" id="JANIBC010000003">
    <property type="protein sequence ID" value="MCQ8185019.1"/>
    <property type="molecule type" value="Genomic_DNA"/>
</dbReference>
<name>A0A9X2L8S4_9PROT</name>
<dbReference type="InterPro" id="IPR041122">
    <property type="entry name" value="RecJ_OB"/>
</dbReference>
<accession>A0A9X2L8S4</accession>
<dbReference type="GO" id="GO:0006310">
    <property type="term" value="P:DNA recombination"/>
    <property type="evidence" value="ECO:0007669"/>
    <property type="project" value="InterPro"/>
</dbReference>
<dbReference type="Pfam" id="PF02272">
    <property type="entry name" value="DHHA1"/>
    <property type="match status" value="1"/>
</dbReference>
<dbReference type="InterPro" id="IPR038763">
    <property type="entry name" value="DHH_sf"/>
</dbReference>
<protein>
    <recommendedName>
        <fullName evidence="2">Single-stranded-DNA-specific exonuclease RecJ</fullName>
    </recommendedName>
</protein>
<sequence length="605" mass="64240">MPLDSTPLDLPLLGVAHSVSGRVWRQRPYCARETETMVQRKGIEWALAQVLSARGIGPADIEEHLAPSLKTSMPDPLVLHEMEAAAGRLADAVIGKETIGIFGDYDVDGTSAAALLFRYLRAVDAAPIVHLPDRFTEGYGPSKEGFASLAERGAKVIVTVDCGSNHQDVVGHSPADVIVLDHHLMGERPDVFALVNPQQERDLSGLKGLSAGGVVFMTLAALNRTLRERGFFKGREEPKLTRMLDLVALSLVADVMPLTGLTRVLVAQGLKVIGDLEHGRGGTLGIKALARRAGLTGQAVSTHLGYQIGPRINAAGRIGHAQTAFDLLVTDDPARAEMIAGKLETLNQERRRIEEEVRRAAISQVEESEPGAAIIAAGEGWHPGVVGIVAGRLKEHFNRPAFCIGFDEQGRGTGSGRSLPGIDLGGAVSQAARDGIIEGGGGHAMAAGLSLRADQVEGFRDFLEDRLANEVSAATQEHPLVLDSVLGLSAITGQTCRAIAPAGPFGQGNPEPRFALEDVVIRQARVVGERHLSLTIEDRGGKTARGIAFGCIDTPLGNLLEQGERTRVHLAGRITPDTWRGGEAAQFQVDDAAEAGRDFPAEGTI</sequence>
<dbReference type="GO" id="GO:0003676">
    <property type="term" value="F:nucleic acid binding"/>
    <property type="evidence" value="ECO:0007669"/>
    <property type="project" value="InterPro"/>
</dbReference>
<evidence type="ECO:0000256" key="1">
    <source>
        <dbReference type="ARBA" id="ARBA00005915"/>
    </source>
</evidence>
<dbReference type="Gene3D" id="3.10.310.30">
    <property type="match status" value="1"/>
</dbReference>
<dbReference type="PANTHER" id="PTHR30255">
    <property type="entry name" value="SINGLE-STRANDED-DNA-SPECIFIC EXONUCLEASE RECJ"/>
    <property type="match status" value="1"/>
</dbReference>
<comment type="similarity">
    <text evidence="1">Belongs to the RecJ family.</text>
</comment>
<evidence type="ECO:0000313" key="10">
    <source>
        <dbReference type="EMBL" id="MCQ8185019.1"/>
    </source>
</evidence>
<dbReference type="InterPro" id="IPR004610">
    <property type="entry name" value="RecJ"/>
</dbReference>
<dbReference type="AlphaFoldDB" id="A0A9X2L8S4"/>
<dbReference type="Gene3D" id="3.90.1640.30">
    <property type="match status" value="1"/>
</dbReference>
<evidence type="ECO:0000256" key="5">
    <source>
        <dbReference type="ARBA" id="ARBA00022839"/>
    </source>
</evidence>
<feature type="domain" description="DHHA1" evidence="8">
    <location>
        <begin position="374"/>
        <end position="468"/>
    </location>
</feature>
<dbReference type="SUPFAM" id="SSF64182">
    <property type="entry name" value="DHH phosphoesterases"/>
    <property type="match status" value="1"/>
</dbReference>
<evidence type="ECO:0000256" key="2">
    <source>
        <dbReference type="ARBA" id="ARBA00019841"/>
    </source>
</evidence>
<feature type="domain" description="DDH" evidence="7">
    <location>
        <begin position="99"/>
        <end position="249"/>
    </location>
</feature>
<keyword evidence="11" id="KW-1185">Reference proteome</keyword>
<keyword evidence="3" id="KW-0540">Nuclease</keyword>
<dbReference type="Pfam" id="PF17768">
    <property type="entry name" value="RecJ_OB"/>
    <property type="match status" value="1"/>
</dbReference>
<feature type="coiled-coil region" evidence="6">
    <location>
        <begin position="336"/>
        <end position="363"/>
    </location>
</feature>
<evidence type="ECO:0000259" key="9">
    <source>
        <dbReference type="Pfam" id="PF17768"/>
    </source>
</evidence>
<dbReference type="RefSeq" id="WP_256618879.1">
    <property type="nucleotide sequence ID" value="NZ_JANIBC010000003.1"/>
</dbReference>
<comment type="caution">
    <text evidence="10">The sequence shown here is derived from an EMBL/GenBank/DDBJ whole genome shotgun (WGS) entry which is preliminary data.</text>
</comment>
<dbReference type="NCBIfam" id="TIGR00644">
    <property type="entry name" value="recJ"/>
    <property type="match status" value="1"/>
</dbReference>
<keyword evidence="5 10" id="KW-0269">Exonuclease</keyword>
<dbReference type="InterPro" id="IPR051673">
    <property type="entry name" value="SSDNA_exonuclease_RecJ"/>
</dbReference>
<dbReference type="GO" id="GO:0006281">
    <property type="term" value="P:DNA repair"/>
    <property type="evidence" value="ECO:0007669"/>
    <property type="project" value="InterPro"/>
</dbReference>
<feature type="domain" description="RecJ OB" evidence="9">
    <location>
        <begin position="483"/>
        <end position="591"/>
    </location>
</feature>
<evidence type="ECO:0000259" key="8">
    <source>
        <dbReference type="Pfam" id="PF02272"/>
    </source>
</evidence>
<gene>
    <name evidence="10" type="primary">recJ</name>
    <name evidence="10" type="ORF">NOG11_06400</name>
</gene>
<reference evidence="10" key="1">
    <citation type="submission" date="2022-07" db="EMBL/GenBank/DDBJ databases">
        <title>Parvularcula maris sp. nov., an algicidal bacterium isolated from seawater.</title>
        <authorList>
            <person name="Li F."/>
        </authorList>
    </citation>
    <scope>NUCLEOTIDE SEQUENCE</scope>
    <source>
        <strain evidence="10">BGMRC 0090</strain>
    </source>
</reference>
<evidence type="ECO:0000313" key="11">
    <source>
        <dbReference type="Proteomes" id="UP001142610"/>
    </source>
</evidence>
<evidence type="ECO:0000256" key="3">
    <source>
        <dbReference type="ARBA" id="ARBA00022722"/>
    </source>
</evidence>
<dbReference type="InterPro" id="IPR003156">
    <property type="entry name" value="DHHA1_dom"/>
</dbReference>
<dbReference type="PANTHER" id="PTHR30255:SF2">
    <property type="entry name" value="SINGLE-STRANDED-DNA-SPECIFIC EXONUCLEASE RECJ"/>
    <property type="match status" value="1"/>
</dbReference>
<organism evidence="10 11">
    <name type="scientific">Parvularcula maris</name>
    <dbReference type="NCBI Taxonomy" id="2965077"/>
    <lineage>
        <taxon>Bacteria</taxon>
        <taxon>Pseudomonadati</taxon>
        <taxon>Pseudomonadota</taxon>
        <taxon>Alphaproteobacteria</taxon>
        <taxon>Parvularculales</taxon>
        <taxon>Parvularculaceae</taxon>
        <taxon>Parvularcula</taxon>
    </lineage>
</organism>
<evidence type="ECO:0000259" key="7">
    <source>
        <dbReference type="Pfam" id="PF01368"/>
    </source>
</evidence>
<dbReference type="Pfam" id="PF01368">
    <property type="entry name" value="DHH"/>
    <property type="match status" value="1"/>
</dbReference>
<dbReference type="GO" id="GO:0008409">
    <property type="term" value="F:5'-3' exonuclease activity"/>
    <property type="evidence" value="ECO:0007669"/>
    <property type="project" value="InterPro"/>
</dbReference>
<keyword evidence="4" id="KW-0378">Hydrolase</keyword>
<proteinExistence type="inferred from homology"/>
<keyword evidence="6" id="KW-0175">Coiled coil</keyword>
<dbReference type="InterPro" id="IPR001667">
    <property type="entry name" value="DDH_dom"/>
</dbReference>
<dbReference type="Proteomes" id="UP001142610">
    <property type="component" value="Unassembled WGS sequence"/>
</dbReference>